<evidence type="ECO:0000259" key="1">
    <source>
        <dbReference type="Pfam" id="PF00723"/>
    </source>
</evidence>
<dbReference type="GO" id="GO:0015927">
    <property type="term" value="F:trehalase activity"/>
    <property type="evidence" value="ECO:0007669"/>
    <property type="project" value="TreeGrafter"/>
</dbReference>
<keyword evidence="4" id="KW-1185">Reference proteome</keyword>
<sequence length="599" mass="66092">MHSGVERPPIAEYGFLSDCRSAALVSRDGSVDWWCPERFDSPSVFGRILDPDAGHWVLRPAGERNGRRTERAYVGDTLVLRTVHQTDSGSVAVTEALASEPGARGHDLGSASPAVLLRTVEGLSGRVRMSTDFAPRPEYGLLTPHLHCQPNRVVAAAGPVSLTLRAGVPLTCERGRVHAEFDVSAGQVVGFDLAYAPSFGGPPAAELDPVAAIAETVQAWQVLQDSHPYDGRYPDLVRRSSVILQGLTYRPSGAVVAAATTSLPEQLGGDRNYDYRFGWLRDFSYTLHALWVAACTEDTSRHFAWAVRSAGRLGPEPAPIMYGVGGERDLSEHVLDYLGGYADSRPVRAGNDAWRQRQMDVPGEVLEAAYLLRDRLGQFDEELRETLVDLADQTVDIWHRPDAGMWEVRDEERHYTSSKVGCWVALDRAVRLAPWLGDRADPRRWAAARDEIHRTVLEQSWNERVGAFTVAFESDELNASVLMMPLVDFLPADDPRMWATIKAIERELATDGVVRRSATEPAGFVWCSFWLVSCLVLAGDIQRATELFERTNAKANDLGIFAEQYDLVTGEHLGNTPQALSHIGQILSAARLTDPTLRF</sequence>
<dbReference type="STRING" id="1198245.SAMN05444858_13810"/>
<protein>
    <submittedName>
        <fullName evidence="3">Glucoamylase (Glucan-1,4-alpha-glucosidase), GH15 family</fullName>
    </submittedName>
</protein>
<proteinExistence type="predicted"/>
<dbReference type="Proteomes" id="UP000186004">
    <property type="component" value="Unassembled WGS sequence"/>
</dbReference>
<dbReference type="Pfam" id="PF19291">
    <property type="entry name" value="TREH_N"/>
    <property type="match status" value="1"/>
</dbReference>
<evidence type="ECO:0000259" key="2">
    <source>
        <dbReference type="Pfam" id="PF19291"/>
    </source>
</evidence>
<dbReference type="InterPro" id="IPR012341">
    <property type="entry name" value="6hp_glycosidase-like_sf"/>
</dbReference>
<dbReference type="InterPro" id="IPR045582">
    <property type="entry name" value="Trehalase-like_N"/>
</dbReference>
<dbReference type="PANTHER" id="PTHR31616:SF10">
    <property type="entry name" value="TREHALASE"/>
    <property type="match status" value="1"/>
</dbReference>
<feature type="domain" description="Trehalase-like N-terminal" evidence="2">
    <location>
        <begin position="4"/>
        <end position="173"/>
    </location>
</feature>
<dbReference type="PANTHER" id="PTHR31616">
    <property type="entry name" value="TREHALASE"/>
    <property type="match status" value="1"/>
</dbReference>
<dbReference type="SUPFAM" id="SSF48208">
    <property type="entry name" value="Six-hairpin glycosidases"/>
    <property type="match status" value="1"/>
</dbReference>
<dbReference type="InterPro" id="IPR008928">
    <property type="entry name" value="6-hairpin_glycosidase_sf"/>
</dbReference>
<evidence type="ECO:0000313" key="3">
    <source>
        <dbReference type="EMBL" id="SIS00428.1"/>
    </source>
</evidence>
<accession>A0A1N7FJ39</accession>
<feature type="domain" description="GH15-like" evidence="1">
    <location>
        <begin position="232"/>
        <end position="522"/>
    </location>
</feature>
<evidence type="ECO:0000313" key="4">
    <source>
        <dbReference type="Proteomes" id="UP000186004"/>
    </source>
</evidence>
<reference evidence="3 4" key="1">
    <citation type="submission" date="2017-01" db="EMBL/GenBank/DDBJ databases">
        <authorList>
            <person name="Mah S.A."/>
            <person name="Swanson W.J."/>
            <person name="Moy G.W."/>
            <person name="Vacquier V.D."/>
        </authorList>
    </citation>
    <scope>NUCLEOTIDE SEQUENCE [LARGE SCALE GENOMIC DNA]</scope>
    <source>
        <strain evidence="3 4">DSM 45758</strain>
    </source>
</reference>
<organism evidence="3 4">
    <name type="scientific">Micromonospora avicenniae</name>
    <dbReference type="NCBI Taxonomy" id="1198245"/>
    <lineage>
        <taxon>Bacteria</taxon>
        <taxon>Bacillati</taxon>
        <taxon>Actinomycetota</taxon>
        <taxon>Actinomycetes</taxon>
        <taxon>Micromonosporales</taxon>
        <taxon>Micromonosporaceae</taxon>
        <taxon>Micromonospora</taxon>
    </lineage>
</organism>
<dbReference type="GO" id="GO:0005993">
    <property type="term" value="P:trehalose catabolic process"/>
    <property type="evidence" value="ECO:0007669"/>
    <property type="project" value="TreeGrafter"/>
</dbReference>
<gene>
    <name evidence="3" type="ORF">SAMN05444858_13810</name>
</gene>
<dbReference type="EMBL" id="FTNF01000038">
    <property type="protein sequence ID" value="SIS00428.1"/>
    <property type="molecule type" value="Genomic_DNA"/>
</dbReference>
<dbReference type="AlphaFoldDB" id="A0A1N7FJ39"/>
<dbReference type="Pfam" id="PF00723">
    <property type="entry name" value="Glyco_hydro_15"/>
    <property type="match status" value="1"/>
</dbReference>
<name>A0A1N7FJ39_9ACTN</name>
<dbReference type="Gene3D" id="1.50.10.10">
    <property type="match status" value="1"/>
</dbReference>
<dbReference type="InterPro" id="IPR011613">
    <property type="entry name" value="GH15-like"/>
</dbReference>